<protein>
    <submittedName>
        <fullName evidence="2">Uncharacterized protein</fullName>
    </submittedName>
</protein>
<proteinExistence type="predicted"/>
<dbReference type="EMBL" id="JACCBD010000001">
    <property type="protein sequence ID" value="NYD26957.1"/>
    <property type="molecule type" value="Genomic_DNA"/>
</dbReference>
<dbReference type="RefSeq" id="WP_185987013.1">
    <property type="nucleotide sequence ID" value="NZ_BAAALZ010000001.1"/>
</dbReference>
<gene>
    <name evidence="2" type="ORF">BJ960_001760</name>
</gene>
<evidence type="ECO:0000313" key="2">
    <source>
        <dbReference type="EMBL" id="NYD26957.1"/>
    </source>
</evidence>
<evidence type="ECO:0000256" key="1">
    <source>
        <dbReference type="SAM" id="MobiDB-lite"/>
    </source>
</evidence>
<feature type="region of interest" description="Disordered" evidence="1">
    <location>
        <begin position="1"/>
        <end position="31"/>
    </location>
</feature>
<keyword evidence="3" id="KW-1185">Reference proteome</keyword>
<organism evidence="2 3">
    <name type="scientific">Leucobacter aridicollis</name>
    <dbReference type="NCBI Taxonomy" id="283878"/>
    <lineage>
        <taxon>Bacteria</taxon>
        <taxon>Bacillati</taxon>
        <taxon>Actinomycetota</taxon>
        <taxon>Actinomycetes</taxon>
        <taxon>Micrococcales</taxon>
        <taxon>Microbacteriaceae</taxon>
        <taxon>Leucobacter</taxon>
    </lineage>
</organism>
<reference evidence="2 3" key="1">
    <citation type="submission" date="2020-07" db="EMBL/GenBank/DDBJ databases">
        <title>Sequencing the genomes of 1000 actinobacteria strains.</title>
        <authorList>
            <person name="Klenk H.-P."/>
        </authorList>
    </citation>
    <scope>NUCLEOTIDE SEQUENCE [LARGE SCALE GENOMIC DNA]</scope>
    <source>
        <strain evidence="2 3">DSM 17380</strain>
    </source>
</reference>
<dbReference type="AlphaFoldDB" id="A0A852R2R7"/>
<name>A0A852R2R7_9MICO</name>
<dbReference type="Proteomes" id="UP000586095">
    <property type="component" value="Unassembled WGS sequence"/>
</dbReference>
<accession>A0A852R2R7</accession>
<comment type="caution">
    <text evidence="2">The sequence shown here is derived from an EMBL/GenBank/DDBJ whole genome shotgun (WGS) entry which is preliminary data.</text>
</comment>
<sequence length="100" mass="11478">MTRKRRTPHFTPVNTNAPREPRTAPHGRLTLVSDGGADVVRSFDDWPPDYERLGFDPEEVVPPPERAQIVREVVGDDDTAYFEAMRGWRDDGWRRGDAPF</sequence>
<evidence type="ECO:0000313" key="3">
    <source>
        <dbReference type="Proteomes" id="UP000586095"/>
    </source>
</evidence>